<evidence type="ECO:0000313" key="4">
    <source>
        <dbReference type="Proteomes" id="UP000004191"/>
    </source>
</evidence>
<dbReference type="PANTHER" id="PTHR30005">
    <property type="entry name" value="EXOPOLYPHOSPHATASE"/>
    <property type="match status" value="1"/>
</dbReference>
<dbReference type="RefSeq" id="WP_005397822.1">
    <property type="nucleotide sequence ID" value="NZ_JH601088.1"/>
</dbReference>
<dbReference type="AlphaFoldDB" id="H3NMM2"/>
<dbReference type="Gene3D" id="3.30.420.150">
    <property type="entry name" value="Exopolyphosphatase. Domain 2"/>
    <property type="match status" value="1"/>
</dbReference>
<dbReference type="STRING" id="883114.HMPREF9709_00583"/>
<comment type="caution">
    <text evidence="3">The sequence shown here is derived from an EMBL/GenBank/DDBJ whole genome shotgun (WGS) entry which is preliminary data.</text>
</comment>
<dbReference type="GO" id="GO:0016462">
    <property type="term" value="F:pyrophosphatase activity"/>
    <property type="evidence" value="ECO:0007669"/>
    <property type="project" value="TreeGrafter"/>
</dbReference>
<keyword evidence="4" id="KW-1185">Reference proteome</keyword>
<dbReference type="PATRIC" id="fig|883114.3.peg.578"/>
<dbReference type="SUPFAM" id="SSF53067">
    <property type="entry name" value="Actin-like ATPase domain"/>
    <property type="match status" value="2"/>
</dbReference>
<evidence type="ECO:0000256" key="1">
    <source>
        <dbReference type="ARBA" id="ARBA00007125"/>
    </source>
</evidence>
<comment type="similarity">
    <text evidence="1">Belongs to the GppA/Ppx family.</text>
</comment>
<organism evidence="3 4">
    <name type="scientific">Helcococcus kunzii ATCC 51366</name>
    <dbReference type="NCBI Taxonomy" id="883114"/>
    <lineage>
        <taxon>Bacteria</taxon>
        <taxon>Bacillati</taxon>
        <taxon>Bacillota</taxon>
        <taxon>Tissierellia</taxon>
        <taxon>Tissierellales</taxon>
        <taxon>Peptoniphilaceae</taxon>
        <taxon>Helcococcus</taxon>
    </lineage>
</organism>
<feature type="domain" description="Ppx/GppA phosphatase N-terminal" evidence="2">
    <location>
        <begin position="31"/>
        <end position="296"/>
    </location>
</feature>
<dbReference type="Gene3D" id="3.30.420.40">
    <property type="match status" value="1"/>
</dbReference>
<dbReference type="CDD" id="cd24052">
    <property type="entry name" value="ASKHA_NBD_HpPPX-GppA-like"/>
    <property type="match status" value="1"/>
</dbReference>
<dbReference type="eggNOG" id="COG0248">
    <property type="taxonomic scope" value="Bacteria"/>
</dbReference>
<accession>H3NMM2</accession>
<gene>
    <name evidence="3" type="ORF">HMPREF9709_00583</name>
</gene>
<dbReference type="PANTHER" id="PTHR30005:SF0">
    <property type="entry name" value="RETROGRADE REGULATION PROTEIN 2"/>
    <property type="match status" value="1"/>
</dbReference>
<dbReference type="Pfam" id="PF02541">
    <property type="entry name" value="Ppx-GppA"/>
    <property type="match status" value="1"/>
</dbReference>
<dbReference type="Proteomes" id="UP000004191">
    <property type="component" value="Unassembled WGS sequence"/>
</dbReference>
<name>H3NMM2_9FIRM</name>
<dbReference type="InterPro" id="IPR050273">
    <property type="entry name" value="GppA/Ppx_hydrolase"/>
</dbReference>
<dbReference type="InterPro" id="IPR043129">
    <property type="entry name" value="ATPase_NBD"/>
</dbReference>
<proteinExistence type="inferred from homology"/>
<dbReference type="InterPro" id="IPR003695">
    <property type="entry name" value="Ppx_GppA_N"/>
</dbReference>
<dbReference type="HOGENOM" id="CLU_025908_1_0_9"/>
<dbReference type="OrthoDB" id="9807195at2"/>
<evidence type="ECO:0000313" key="3">
    <source>
        <dbReference type="EMBL" id="EHR34841.1"/>
    </source>
</evidence>
<evidence type="ECO:0000259" key="2">
    <source>
        <dbReference type="Pfam" id="PF02541"/>
    </source>
</evidence>
<sequence length="297" mass="33264">MKKYGIVDIGSNTVRLEIYCDKGKDLIRFFKKKENLGLTSYIENGVISDKGISRLIEILSDYVNISKNIRIEDLFIFATAAIRNSKNVNEILKKIKDSTGIEVDLLSGNREAELGFKAVTETFGITSGLNVDIGGGSTEFTLFDDGIVKLSKSMNNGSLSFFSNCIEGIIPTKKEAKLIKKEVKNYMKSEGFSKNVRKQITGVGGTIRILGRLIREYYNLGFKTYFNVEELKTVVNKLIEQDKATIRMLLQLSPDRIHTIVPGALILLTICDYFSVEEILVSESGVRTGYLLEKLQK</sequence>
<reference evidence="3 4" key="1">
    <citation type="submission" date="2012-01" db="EMBL/GenBank/DDBJ databases">
        <title>The Genome Sequence of Helcococcus kunzii ATCC 51366.</title>
        <authorList>
            <consortium name="The Broad Institute Genome Sequencing Platform"/>
            <person name="Earl A."/>
            <person name="Ward D."/>
            <person name="Feldgarden M."/>
            <person name="Gevers D."/>
            <person name="Huys G."/>
            <person name="Young S.K."/>
            <person name="Zeng Q."/>
            <person name="Gargeya S."/>
            <person name="Fitzgerald M."/>
            <person name="Haas B."/>
            <person name="Abouelleil A."/>
            <person name="Alvarado L."/>
            <person name="Arachchi H.M."/>
            <person name="Berlin A."/>
            <person name="Chapman S.B."/>
            <person name="Gearin G."/>
            <person name="Goldberg J."/>
            <person name="Griggs A."/>
            <person name="Gujja S."/>
            <person name="Hansen M."/>
            <person name="Heiman D."/>
            <person name="Howarth C."/>
            <person name="Larimer J."/>
            <person name="Lui A."/>
            <person name="MacDonald P.J.P."/>
            <person name="McCowen C."/>
            <person name="Montmayeur A."/>
            <person name="Murphy C."/>
            <person name="Neiman D."/>
            <person name="Pearson M."/>
            <person name="Priest M."/>
            <person name="Roberts A."/>
            <person name="Saif S."/>
            <person name="Shea T."/>
            <person name="Sisk P."/>
            <person name="Stolte C."/>
            <person name="Sykes S."/>
            <person name="Wortman J."/>
            <person name="Nusbaum C."/>
            <person name="Birren B."/>
        </authorList>
    </citation>
    <scope>NUCLEOTIDE SEQUENCE [LARGE SCALE GENOMIC DNA]</scope>
    <source>
        <strain evidence="3 4">ATCC 51366</strain>
    </source>
</reference>
<protein>
    <recommendedName>
        <fullName evidence="2">Ppx/GppA phosphatase N-terminal domain-containing protein</fullName>
    </recommendedName>
</protein>
<dbReference type="GeneID" id="96998591"/>
<dbReference type="EMBL" id="AGEI01000016">
    <property type="protein sequence ID" value="EHR34841.1"/>
    <property type="molecule type" value="Genomic_DNA"/>
</dbReference>